<dbReference type="Proteomes" id="UP000306628">
    <property type="component" value="Unassembled WGS sequence"/>
</dbReference>
<reference evidence="1 2" key="1">
    <citation type="submission" date="2019-05" db="EMBL/GenBank/DDBJ databases">
        <title>Draft genome sequence of Nonomuraea zeae DSM 100528.</title>
        <authorList>
            <person name="Saricaoglu S."/>
            <person name="Isik K."/>
        </authorList>
    </citation>
    <scope>NUCLEOTIDE SEQUENCE [LARGE SCALE GENOMIC DNA]</scope>
    <source>
        <strain evidence="1 2">DSM 100528</strain>
    </source>
</reference>
<organism evidence="1 2">
    <name type="scientific">Nonomuraea zeae</name>
    <dbReference type="NCBI Taxonomy" id="1642303"/>
    <lineage>
        <taxon>Bacteria</taxon>
        <taxon>Bacillati</taxon>
        <taxon>Actinomycetota</taxon>
        <taxon>Actinomycetes</taxon>
        <taxon>Streptosporangiales</taxon>
        <taxon>Streptosporangiaceae</taxon>
        <taxon>Nonomuraea</taxon>
    </lineage>
</organism>
<evidence type="ECO:0000313" key="2">
    <source>
        <dbReference type="Proteomes" id="UP000306628"/>
    </source>
</evidence>
<proteinExistence type="predicted"/>
<dbReference type="AlphaFoldDB" id="A0A5S4FDU9"/>
<comment type="caution">
    <text evidence="1">The sequence shown here is derived from an EMBL/GenBank/DDBJ whole genome shotgun (WGS) entry which is preliminary data.</text>
</comment>
<sequence length="165" mass="19077">MVIVQRIVVRWTKQGREAEEAARRREIPSAFTVPPGPDAPLVVHDVVVEEGTGYSPTGAVNGHAFPCQLNGLRFTLSEPALRVARTPVWAAYPTNRFPGQVFSLRPAERARYRANFRFSGYSTDWYYEEWTINIAYRPWRRDMFLVGEFDHDQDERVSLYGGRRR</sequence>
<accession>A0A5S4FDU9</accession>
<gene>
    <name evidence="1" type="ORF">ETD85_55775</name>
</gene>
<keyword evidence="2" id="KW-1185">Reference proteome</keyword>
<dbReference type="RefSeq" id="WP_138697955.1">
    <property type="nucleotide sequence ID" value="NZ_JBHSAZ010000052.1"/>
</dbReference>
<evidence type="ECO:0000313" key="1">
    <source>
        <dbReference type="EMBL" id="TMR15877.1"/>
    </source>
</evidence>
<dbReference type="OrthoDB" id="3295282at2"/>
<protein>
    <submittedName>
        <fullName evidence="1">Uncharacterized protein</fullName>
    </submittedName>
</protein>
<name>A0A5S4FDU9_9ACTN</name>
<dbReference type="EMBL" id="VCKX01000386">
    <property type="protein sequence ID" value="TMR15877.1"/>
    <property type="molecule type" value="Genomic_DNA"/>
</dbReference>